<proteinExistence type="inferred from homology"/>
<dbReference type="EC" id="2.1.2.9" evidence="2 5"/>
<dbReference type="AlphaFoldDB" id="A0A1H5FWA6"/>
<dbReference type="InterPro" id="IPR005794">
    <property type="entry name" value="Fmt"/>
</dbReference>
<dbReference type="SUPFAM" id="SSF50486">
    <property type="entry name" value="FMT C-terminal domain-like"/>
    <property type="match status" value="1"/>
</dbReference>
<comment type="similarity">
    <text evidence="1 5">Belongs to the Fmt family.</text>
</comment>
<comment type="catalytic activity">
    <reaction evidence="5">
        <text>L-methionyl-tRNA(fMet) + (6R)-10-formyltetrahydrofolate = N-formyl-L-methionyl-tRNA(fMet) + (6S)-5,6,7,8-tetrahydrofolate + H(+)</text>
        <dbReference type="Rhea" id="RHEA:24380"/>
        <dbReference type="Rhea" id="RHEA-COMP:9952"/>
        <dbReference type="Rhea" id="RHEA-COMP:9953"/>
        <dbReference type="ChEBI" id="CHEBI:15378"/>
        <dbReference type="ChEBI" id="CHEBI:57453"/>
        <dbReference type="ChEBI" id="CHEBI:78530"/>
        <dbReference type="ChEBI" id="CHEBI:78844"/>
        <dbReference type="ChEBI" id="CHEBI:195366"/>
        <dbReference type="EC" id="2.1.2.9"/>
    </reaction>
</comment>
<comment type="function">
    <text evidence="5">Attaches a formyl group to the free amino group of methionyl-tRNA(fMet). The formyl group appears to play a dual role in the initiator identity of N-formylmethionyl-tRNA by promoting its recognition by IF2 and preventing the misappropriation of this tRNA by the elongation apparatus.</text>
</comment>
<accession>A0A1H5FWA6</accession>
<gene>
    <name evidence="5" type="primary">fmt</name>
    <name evidence="8" type="ORF">SAMN04488554_1460</name>
</gene>
<dbReference type="PANTHER" id="PTHR11138:SF5">
    <property type="entry name" value="METHIONYL-TRNA FORMYLTRANSFERASE, MITOCHONDRIAL"/>
    <property type="match status" value="1"/>
</dbReference>
<dbReference type="GO" id="GO:0005829">
    <property type="term" value="C:cytosol"/>
    <property type="evidence" value="ECO:0007669"/>
    <property type="project" value="TreeGrafter"/>
</dbReference>
<dbReference type="InterPro" id="IPR011034">
    <property type="entry name" value="Formyl_transferase-like_C_sf"/>
</dbReference>
<evidence type="ECO:0000256" key="2">
    <source>
        <dbReference type="ARBA" id="ARBA00012261"/>
    </source>
</evidence>
<dbReference type="InterPro" id="IPR041711">
    <property type="entry name" value="Met-tRNA-FMT_N"/>
</dbReference>
<dbReference type="FunFam" id="3.40.50.12230:FF:000001">
    <property type="entry name" value="Methionyl-tRNA formyltransferase"/>
    <property type="match status" value="1"/>
</dbReference>
<dbReference type="RefSeq" id="WP_089772314.1">
    <property type="nucleotide sequence ID" value="NZ_FNTX01000001.1"/>
</dbReference>
<feature type="domain" description="Formyl transferase N-terminal" evidence="6">
    <location>
        <begin position="1"/>
        <end position="178"/>
    </location>
</feature>
<dbReference type="InterPro" id="IPR036477">
    <property type="entry name" value="Formyl_transf_N_sf"/>
</dbReference>
<dbReference type="HAMAP" id="MF_00182">
    <property type="entry name" value="Formyl_trans"/>
    <property type="match status" value="1"/>
</dbReference>
<dbReference type="SUPFAM" id="SSF53328">
    <property type="entry name" value="Formyltransferase"/>
    <property type="match status" value="1"/>
</dbReference>
<dbReference type="EMBL" id="FNTX01000001">
    <property type="protein sequence ID" value="SEE07444.1"/>
    <property type="molecule type" value="Genomic_DNA"/>
</dbReference>
<protein>
    <recommendedName>
        <fullName evidence="2 5">Methionyl-tRNA formyltransferase</fullName>
        <ecNumber evidence="2 5">2.1.2.9</ecNumber>
    </recommendedName>
</protein>
<feature type="binding site" evidence="5">
    <location>
        <begin position="109"/>
        <end position="112"/>
    </location>
    <ligand>
        <name>(6S)-5,6,7,8-tetrahydrofolate</name>
        <dbReference type="ChEBI" id="CHEBI:57453"/>
    </ligand>
</feature>
<evidence type="ECO:0000256" key="4">
    <source>
        <dbReference type="ARBA" id="ARBA00022917"/>
    </source>
</evidence>
<evidence type="ECO:0000313" key="9">
    <source>
        <dbReference type="Proteomes" id="UP000199220"/>
    </source>
</evidence>
<dbReference type="InterPro" id="IPR002376">
    <property type="entry name" value="Formyl_transf_N"/>
</dbReference>
<keyword evidence="3 5" id="KW-0808">Transferase</keyword>
<dbReference type="STRING" id="648782.SAMN04488554_1460"/>
<dbReference type="InterPro" id="IPR044135">
    <property type="entry name" value="Met-tRNA-FMT_C"/>
</dbReference>
<dbReference type="GO" id="GO:0004479">
    <property type="term" value="F:methionyl-tRNA formyltransferase activity"/>
    <property type="evidence" value="ECO:0007669"/>
    <property type="project" value="UniProtKB-UniRule"/>
</dbReference>
<evidence type="ECO:0000256" key="3">
    <source>
        <dbReference type="ARBA" id="ARBA00022679"/>
    </source>
</evidence>
<keyword evidence="9" id="KW-1185">Reference proteome</keyword>
<name>A0A1H5FWA6_9MICO</name>
<dbReference type="CDD" id="cd08646">
    <property type="entry name" value="FMT_core_Met-tRNA-FMT_N"/>
    <property type="match status" value="1"/>
</dbReference>
<evidence type="ECO:0000313" key="8">
    <source>
        <dbReference type="EMBL" id="SEE07444.1"/>
    </source>
</evidence>
<dbReference type="OrthoDB" id="9802815at2"/>
<evidence type="ECO:0000259" key="6">
    <source>
        <dbReference type="Pfam" id="PF00551"/>
    </source>
</evidence>
<dbReference type="InterPro" id="IPR005793">
    <property type="entry name" value="Formyl_trans_C"/>
</dbReference>
<organism evidence="8 9">
    <name type="scientific">Ruania alba</name>
    <dbReference type="NCBI Taxonomy" id="648782"/>
    <lineage>
        <taxon>Bacteria</taxon>
        <taxon>Bacillati</taxon>
        <taxon>Actinomycetota</taxon>
        <taxon>Actinomycetes</taxon>
        <taxon>Micrococcales</taxon>
        <taxon>Ruaniaceae</taxon>
        <taxon>Ruania</taxon>
    </lineage>
</organism>
<evidence type="ECO:0000256" key="5">
    <source>
        <dbReference type="HAMAP-Rule" id="MF_00182"/>
    </source>
</evidence>
<sequence>MRVVFAGTPAVAVPSLHALLASDHEVVGVLTRPPAPVGRKRVLTPSPVHRAAEDAGLPVLTSDRPHADDILTALHALEPDVCAVVAYGALLREPALSLPTHGWINLHFSLLPAWRGAAPVQHAIIAGDEITGASTFQIEAGLDTGPVLGTMTETVRPTDTSGTLLDRLAAAGAPLLVSSLDAIADGSARPQPQPDDGVSLAPRLAASDGHIDWQHPAVAIDRRIRGCTPAPGAWTTRDGSRVKLGPVGIATDATTLAPGQLAVTNDGVLVGTGTHPVRLGEIAPPGKSWMAAADWARGARLDAAAAFDVTGDSEGTIR</sequence>
<dbReference type="PANTHER" id="PTHR11138">
    <property type="entry name" value="METHIONYL-TRNA FORMYLTRANSFERASE"/>
    <property type="match status" value="1"/>
</dbReference>
<dbReference type="Pfam" id="PF00551">
    <property type="entry name" value="Formyl_trans_N"/>
    <property type="match status" value="1"/>
</dbReference>
<dbReference type="CDD" id="cd08704">
    <property type="entry name" value="Met_tRNA_FMT_C"/>
    <property type="match status" value="1"/>
</dbReference>
<dbReference type="Pfam" id="PF02911">
    <property type="entry name" value="Formyl_trans_C"/>
    <property type="match status" value="1"/>
</dbReference>
<dbReference type="Proteomes" id="UP000199220">
    <property type="component" value="Unassembled WGS sequence"/>
</dbReference>
<evidence type="ECO:0000259" key="7">
    <source>
        <dbReference type="Pfam" id="PF02911"/>
    </source>
</evidence>
<keyword evidence="4 5" id="KW-0648">Protein biosynthesis</keyword>
<feature type="domain" description="Formyl transferase C-terminal" evidence="7">
    <location>
        <begin position="204"/>
        <end position="299"/>
    </location>
</feature>
<dbReference type="NCBIfam" id="TIGR00460">
    <property type="entry name" value="fmt"/>
    <property type="match status" value="1"/>
</dbReference>
<reference evidence="9" key="1">
    <citation type="submission" date="2016-10" db="EMBL/GenBank/DDBJ databases">
        <authorList>
            <person name="Varghese N."/>
            <person name="Submissions S."/>
        </authorList>
    </citation>
    <scope>NUCLEOTIDE SEQUENCE [LARGE SCALE GENOMIC DNA]</scope>
    <source>
        <strain evidence="9">DSM 21368</strain>
    </source>
</reference>
<dbReference type="Gene3D" id="3.40.50.12230">
    <property type="match status" value="1"/>
</dbReference>
<evidence type="ECO:0000256" key="1">
    <source>
        <dbReference type="ARBA" id="ARBA00010699"/>
    </source>
</evidence>